<sequence>MKMGGGDGLAHWRIWTGFGPGVIGALPWPDSQADEQFRQAWQVDPTRRARKGLHWASYCFVSRHWAKLGEGWASGPFLRTAWDLGLSHDRNGRGKEYVYGSSREDEACTSSKAWLNVGEKASHKTELRHAYTTHPQTQAHHIPPMGDIQHASSHMAEYT</sequence>
<evidence type="ECO:0000313" key="1">
    <source>
        <dbReference type="EMBL" id="KAJ3553435.1"/>
    </source>
</evidence>
<gene>
    <name evidence="1" type="ORF">NPX13_g10887</name>
</gene>
<dbReference type="EMBL" id="JANPWZ010003285">
    <property type="protein sequence ID" value="KAJ3553435.1"/>
    <property type="molecule type" value="Genomic_DNA"/>
</dbReference>
<dbReference type="Proteomes" id="UP001148614">
    <property type="component" value="Unassembled WGS sequence"/>
</dbReference>
<accession>A0A9W8N3V8</accession>
<evidence type="ECO:0000313" key="2">
    <source>
        <dbReference type="Proteomes" id="UP001148614"/>
    </source>
</evidence>
<keyword evidence="2" id="KW-1185">Reference proteome</keyword>
<name>A0A9W8N3V8_9PEZI</name>
<comment type="caution">
    <text evidence="1">The sequence shown here is derived from an EMBL/GenBank/DDBJ whole genome shotgun (WGS) entry which is preliminary data.</text>
</comment>
<organism evidence="1 2">
    <name type="scientific">Xylaria arbuscula</name>
    <dbReference type="NCBI Taxonomy" id="114810"/>
    <lineage>
        <taxon>Eukaryota</taxon>
        <taxon>Fungi</taxon>
        <taxon>Dikarya</taxon>
        <taxon>Ascomycota</taxon>
        <taxon>Pezizomycotina</taxon>
        <taxon>Sordariomycetes</taxon>
        <taxon>Xylariomycetidae</taxon>
        <taxon>Xylariales</taxon>
        <taxon>Xylariaceae</taxon>
        <taxon>Xylaria</taxon>
    </lineage>
</organism>
<reference evidence="1" key="1">
    <citation type="submission" date="2022-07" db="EMBL/GenBank/DDBJ databases">
        <title>Genome Sequence of Xylaria arbuscula.</title>
        <authorList>
            <person name="Buettner E."/>
        </authorList>
    </citation>
    <scope>NUCLEOTIDE SEQUENCE</scope>
    <source>
        <strain evidence="1">VT107</strain>
    </source>
</reference>
<dbReference type="AlphaFoldDB" id="A0A9W8N3V8"/>
<protein>
    <submittedName>
        <fullName evidence="1">Uncharacterized protein</fullName>
    </submittedName>
</protein>
<proteinExistence type="predicted"/>